<comment type="caution">
    <text evidence="2">The sequence shown here is derived from an EMBL/GenBank/DDBJ whole genome shotgun (WGS) entry which is preliminary data.</text>
</comment>
<feature type="domain" description="Diacylglycerol kinase type I N-terminal" evidence="1">
    <location>
        <begin position="30"/>
        <end position="69"/>
    </location>
</feature>
<dbReference type="Pfam" id="PF14513">
    <property type="entry name" value="DAG_kinase_N"/>
    <property type="match status" value="1"/>
</dbReference>
<feature type="non-terminal residue" evidence="2">
    <location>
        <position position="70"/>
    </location>
</feature>
<evidence type="ECO:0000313" key="2">
    <source>
        <dbReference type="EMBL" id="MEQ2198074.1"/>
    </source>
</evidence>
<sequence>MFIRASLGTSSQPGLVTLIIMASADETEGGLTPVDFIQLQHYMEESSLRVRDVIKEFHPGGRYAKYTAGE</sequence>
<keyword evidence="3" id="KW-1185">Reference proteome</keyword>
<gene>
    <name evidence="2" type="ORF">XENOCAPTIV_007364</name>
</gene>
<dbReference type="Gene3D" id="1.10.238.110">
    <property type="entry name" value="Diacylglycerol kinase alpha"/>
    <property type="match status" value="1"/>
</dbReference>
<reference evidence="2 3" key="1">
    <citation type="submission" date="2021-06" db="EMBL/GenBank/DDBJ databases">
        <authorList>
            <person name="Palmer J.M."/>
        </authorList>
    </citation>
    <scope>NUCLEOTIDE SEQUENCE [LARGE SCALE GENOMIC DNA]</scope>
    <source>
        <strain evidence="2 3">XC_2019</strain>
        <tissue evidence="2">Muscle</tissue>
    </source>
</reference>
<dbReference type="InterPro" id="IPR011992">
    <property type="entry name" value="EF-hand-dom_pair"/>
</dbReference>
<dbReference type="InterPro" id="IPR029477">
    <property type="entry name" value="DAG_kinase_typeI_N"/>
</dbReference>
<organism evidence="2 3">
    <name type="scientific">Xenoophorus captivus</name>
    <dbReference type="NCBI Taxonomy" id="1517983"/>
    <lineage>
        <taxon>Eukaryota</taxon>
        <taxon>Metazoa</taxon>
        <taxon>Chordata</taxon>
        <taxon>Craniata</taxon>
        <taxon>Vertebrata</taxon>
        <taxon>Euteleostomi</taxon>
        <taxon>Actinopterygii</taxon>
        <taxon>Neopterygii</taxon>
        <taxon>Teleostei</taxon>
        <taxon>Neoteleostei</taxon>
        <taxon>Acanthomorphata</taxon>
        <taxon>Ovalentaria</taxon>
        <taxon>Atherinomorphae</taxon>
        <taxon>Cyprinodontiformes</taxon>
        <taxon>Goodeidae</taxon>
        <taxon>Xenoophorus</taxon>
    </lineage>
</organism>
<dbReference type="InterPro" id="IPR038199">
    <property type="entry name" value="DGK_typeI_N_sf"/>
</dbReference>
<proteinExistence type="predicted"/>
<dbReference type="EMBL" id="JAHRIN010018640">
    <property type="protein sequence ID" value="MEQ2198074.1"/>
    <property type="molecule type" value="Genomic_DNA"/>
</dbReference>
<protein>
    <recommendedName>
        <fullName evidence="1">Diacylglycerol kinase type I N-terminal domain-containing protein</fullName>
    </recommendedName>
</protein>
<evidence type="ECO:0000313" key="3">
    <source>
        <dbReference type="Proteomes" id="UP001434883"/>
    </source>
</evidence>
<dbReference type="Proteomes" id="UP001434883">
    <property type="component" value="Unassembled WGS sequence"/>
</dbReference>
<name>A0ABV0QQH2_9TELE</name>
<dbReference type="SUPFAM" id="SSF47473">
    <property type="entry name" value="EF-hand"/>
    <property type="match status" value="1"/>
</dbReference>
<accession>A0ABV0QQH2</accession>
<evidence type="ECO:0000259" key="1">
    <source>
        <dbReference type="Pfam" id="PF14513"/>
    </source>
</evidence>